<evidence type="ECO:0000313" key="2">
    <source>
        <dbReference type="Proteomes" id="UP001347796"/>
    </source>
</evidence>
<dbReference type="AlphaFoldDB" id="A0AAN8QBX4"/>
<name>A0AAN8QBX4_PATCE</name>
<proteinExistence type="predicted"/>
<evidence type="ECO:0000313" key="1">
    <source>
        <dbReference type="EMBL" id="KAK6187665.1"/>
    </source>
</evidence>
<sequence length="74" mass="8538">MSSASYQQTEVFSPVSIDFEVLSSQENQVKAKAFERRHIFRYSGNWKKTFEGQISAFYKSIVQTSSNVCFLTLE</sequence>
<accession>A0AAN8QBX4</accession>
<protein>
    <submittedName>
        <fullName evidence="1">Uncharacterized protein</fullName>
    </submittedName>
</protein>
<keyword evidence="2" id="KW-1185">Reference proteome</keyword>
<reference evidence="1 2" key="1">
    <citation type="submission" date="2024-01" db="EMBL/GenBank/DDBJ databases">
        <title>The genome of the rayed Mediterranean limpet Patella caerulea (Linnaeus, 1758).</title>
        <authorList>
            <person name="Anh-Thu Weber A."/>
            <person name="Halstead-Nussloch G."/>
        </authorList>
    </citation>
    <scope>NUCLEOTIDE SEQUENCE [LARGE SCALE GENOMIC DNA]</scope>
    <source>
        <strain evidence="1">AATW-2023a</strain>
        <tissue evidence="1">Whole specimen</tissue>
    </source>
</reference>
<gene>
    <name evidence="1" type="ORF">SNE40_005642</name>
</gene>
<dbReference type="Proteomes" id="UP001347796">
    <property type="component" value="Unassembled WGS sequence"/>
</dbReference>
<organism evidence="1 2">
    <name type="scientific">Patella caerulea</name>
    <name type="common">Rayed Mediterranean limpet</name>
    <dbReference type="NCBI Taxonomy" id="87958"/>
    <lineage>
        <taxon>Eukaryota</taxon>
        <taxon>Metazoa</taxon>
        <taxon>Spiralia</taxon>
        <taxon>Lophotrochozoa</taxon>
        <taxon>Mollusca</taxon>
        <taxon>Gastropoda</taxon>
        <taxon>Patellogastropoda</taxon>
        <taxon>Patelloidea</taxon>
        <taxon>Patellidae</taxon>
        <taxon>Patella</taxon>
    </lineage>
</organism>
<dbReference type="EMBL" id="JAZGQO010000004">
    <property type="protein sequence ID" value="KAK6187665.1"/>
    <property type="molecule type" value="Genomic_DNA"/>
</dbReference>
<comment type="caution">
    <text evidence="1">The sequence shown here is derived from an EMBL/GenBank/DDBJ whole genome shotgun (WGS) entry which is preliminary data.</text>
</comment>